<dbReference type="AlphaFoldDB" id="A0A9P5NDP9"/>
<gene>
    <name evidence="2" type="ORF">CPB84DRAFT_1751361</name>
</gene>
<keyword evidence="3" id="KW-1185">Reference proteome</keyword>
<reference evidence="2" key="1">
    <citation type="submission" date="2020-11" db="EMBL/GenBank/DDBJ databases">
        <authorList>
            <consortium name="DOE Joint Genome Institute"/>
            <person name="Ahrendt S."/>
            <person name="Riley R."/>
            <person name="Andreopoulos W."/>
            <person name="LaButti K."/>
            <person name="Pangilinan J."/>
            <person name="Ruiz-duenas F.J."/>
            <person name="Barrasa J.M."/>
            <person name="Sanchez-Garcia M."/>
            <person name="Camarero S."/>
            <person name="Miyauchi S."/>
            <person name="Serrano A."/>
            <person name="Linde D."/>
            <person name="Babiker R."/>
            <person name="Drula E."/>
            <person name="Ayuso-Fernandez I."/>
            <person name="Pacheco R."/>
            <person name="Padilla G."/>
            <person name="Ferreira P."/>
            <person name="Barriuso J."/>
            <person name="Kellner H."/>
            <person name="Castanera R."/>
            <person name="Alfaro M."/>
            <person name="Ramirez L."/>
            <person name="Pisabarro A.G."/>
            <person name="Kuo A."/>
            <person name="Tritt A."/>
            <person name="Lipzen A."/>
            <person name="He G."/>
            <person name="Yan M."/>
            <person name="Ng V."/>
            <person name="Cullen D."/>
            <person name="Martin F."/>
            <person name="Rosso M.-N."/>
            <person name="Henrissat B."/>
            <person name="Hibbett D."/>
            <person name="Martinez A.T."/>
            <person name="Grigoriev I.V."/>
        </authorList>
    </citation>
    <scope>NUCLEOTIDE SEQUENCE</scope>
    <source>
        <strain evidence="2">AH 44721</strain>
    </source>
</reference>
<organism evidence="2 3">
    <name type="scientific">Gymnopilus junonius</name>
    <name type="common">Spectacular rustgill mushroom</name>
    <name type="synonym">Gymnopilus spectabilis subsp. junonius</name>
    <dbReference type="NCBI Taxonomy" id="109634"/>
    <lineage>
        <taxon>Eukaryota</taxon>
        <taxon>Fungi</taxon>
        <taxon>Dikarya</taxon>
        <taxon>Basidiomycota</taxon>
        <taxon>Agaricomycotina</taxon>
        <taxon>Agaricomycetes</taxon>
        <taxon>Agaricomycetidae</taxon>
        <taxon>Agaricales</taxon>
        <taxon>Agaricineae</taxon>
        <taxon>Hymenogastraceae</taxon>
        <taxon>Gymnopilus</taxon>
    </lineage>
</organism>
<feature type="region of interest" description="Disordered" evidence="1">
    <location>
        <begin position="442"/>
        <end position="505"/>
    </location>
</feature>
<dbReference type="GO" id="GO:0031429">
    <property type="term" value="C:box H/ACA snoRNP complex"/>
    <property type="evidence" value="ECO:0007669"/>
    <property type="project" value="TreeGrafter"/>
</dbReference>
<feature type="region of interest" description="Disordered" evidence="1">
    <location>
        <begin position="1"/>
        <end position="27"/>
    </location>
</feature>
<dbReference type="Proteomes" id="UP000724874">
    <property type="component" value="Unassembled WGS sequence"/>
</dbReference>
<evidence type="ECO:0000313" key="3">
    <source>
        <dbReference type="Proteomes" id="UP000724874"/>
    </source>
</evidence>
<evidence type="ECO:0000256" key="1">
    <source>
        <dbReference type="SAM" id="MobiDB-lite"/>
    </source>
</evidence>
<feature type="region of interest" description="Disordered" evidence="1">
    <location>
        <begin position="291"/>
        <end position="404"/>
    </location>
</feature>
<sequence>MRRQRARGWETSWSGEGEWEGEGKRAASEGGSHIHHIVLFLDRDRWLPSISNNLVEPISMMPGMASSDVAAIVSTLSNPLQASGPELSHHIALAMKFEHAFSSNSANLNPPAISFSNSNAMNLLLGPQSTLTQSYGDDGPFPLPGDSANSSLLTANALHYASLAPHVIPPTHLPMISSWSWSSLSVNASTSISQNLACNKFLNSFTNDNLFGTEDHDPSGFPNNASHLQSFNSLLLNASIPDQTVQVAPLLDINSLYPPSTVPSPFTNPFHLDSPSMPWWPVTSAGPWSTHSPMEAISSAHPAEASGSPSQEQGHRGSSEELMNWMNDDAPPGHNGGGDGGSGGSGDGGGGNGGGGAGGGGWGWGGLGRGWGGLGGGGRGGGRGGGGGGGGSGPWLPPRDHCGISHGGKALQNCQSQQCAEDWGQDHAPNDAAINQLLNPVKQPGPLVRSQDEEAEENASGNPSDAPPGNSHPRQCRSPLTYSAASSIPQAEEPPPSMPLRHSAQKKGGIIGLPEDVLRLLSAQASAHDIMPFFNGINNAPKMLHFANACAAVDQSEVLLQLVYYLNMMKFACLVQRYMDSHPGYTMSHVWDELEPLTKLQRPIFSTLMVQQLESWLDLFAFPPALFIPSLGSPLGNMVKKILIPKIAYLHRNFGLFNDFIKARDWNSWGECVLDIALPSHSLNLLNTAMFTPIDFSATATAASLETFRVNFKADRVYNTKIQYPRDPVGRFNEMKLQRSLASHAAWALDLEDFKRKFHKQLTSGQCPNLQTYLGLNTTHLEGDELLTMVLPNMPESILEQSQEAKVNDEIYKMLSDVFEPVFKWIHDLLRELLPDAFKELSIFVDMLPNCGISPVYPFGGYVLNINVSTRIHRDMGDKDICLVLVISSDNCRGGKLVLMEPGLVLKLRNGDMVIFPSRNIIHFNLHFCRKRVSLVFHTDKCSKGWVVDANGCKDTKTFHWSRDGHHDEESDVDSEED</sequence>
<comment type="caution">
    <text evidence="2">The sequence shown here is derived from an EMBL/GenBank/DDBJ whole genome shotgun (WGS) entry which is preliminary data.</text>
</comment>
<dbReference type="GO" id="GO:0034513">
    <property type="term" value="F:box H/ACA snoRNA binding"/>
    <property type="evidence" value="ECO:0007669"/>
    <property type="project" value="TreeGrafter"/>
</dbReference>
<accession>A0A9P5NDP9</accession>
<dbReference type="EMBL" id="JADNYJ010000138">
    <property type="protein sequence ID" value="KAF8880703.1"/>
    <property type="molecule type" value="Genomic_DNA"/>
</dbReference>
<evidence type="ECO:0000313" key="2">
    <source>
        <dbReference type="EMBL" id="KAF8880703.1"/>
    </source>
</evidence>
<proteinExistence type="predicted"/>
<feature type="compositionally biased region" description="Gly residues" evidence="1">
    <location>
        <begin position="334"/>
        <end position="393"/>
    </location>
</feature>
<feature type="compositionally biased region" description="Polar residues" evidence="1">
    <location>
        <begin position="478"/>
        <end position="489"/>
    </location>
</feature>
<dbReference type="GO" id="GO:0000454">
    <property type="term" value="P:snoRNA guided rRNA pseudouridine synthesis"/>
    <property type="evidence" value="ECO:0007669"/>
    <property type="project" value="TreeGrafter"/>
</dbReference>
<protein>
    <submittedName>
        <fullName evidence="2">Uncharacterized protein</fullName>
    </submittedName>
</protein>
<name>A0A9P5NDP9_GYMJU</name>
<dbReference type="PANTHER" id="PTHR23237:SF6">
    <property type="entry name" value="H_ACA RIBONUCLEOPROTEIN COMPLEX SUBUNIT 1"/>
    <property type="match status" value="1"/>
</dbReference>
<dbReference type="PANTHER" id="PTHR23237">
    <property type="entry name" value="NUCLEOLAR PROTEIN FAMILY A MEMBER 1 SNORNP PROTEIN GAR1"/>
    <property type="match status" value="1"/>
</dbReference>
<dbReference type="OrthoDB" id="2690740at2759"/>
<dbReference type="Gene3D" id="3.60.130.30">
    <property type="match status" value="1"/>
</dbReference>